<dbReference type="EMBL" id="HBGR01008243">
    <property type="protein sequence ID" value="CAD9382328.1"/>
    <property type="molecule type" value="Transcribed_RNA"/>
</dbReference>
<gene>
    <name evidence="2" type="ORF">PPRO1471_LOCUS5486</name>
</gene>
<evidence type="ECO:0000256" key="1">
    <source>
        <dbReference type="SAM" id="MobiDB-lite"/>
    </source>
</evidence>
<reference evidence="2" key="1">
    <citation type="submission" date="2021-01" db="EMBL/GenBank/DDBJ databases">
        <authorList>
            <person name="Corre E."/>
            <person name="Pelletier E."/>
            <person name="Niang G."/>
            <person name="Scheremetjew M."/>
            <person name="Finn R."/>
            <person name="Kale V."/>
            <person name="Holt S."/>
            <person name="Cochrane G."/>
            <person name="Meng A."/>
            <person name="Brown T."/>
            <person name="Cohen L."/>
        </authorList>
    </citation>
    <scope>NUCLEOTIDE SEQUENCE</scope>
    <source>
        <strain evidence="2">RCC733</strain>
    </source>
</reference>
<dbReference type="AlphaFoldDB" id="A0A7S2F9Q0"/>
<organism evidence="2">
    <name type="scientific">Pycnococcus provasolii</name>
    <dbReference type="NCBI Taxonomy" id="41880"/>
    <lineage>
        <taxon>Eukaryota</taxon>
        <taxon>Viridiplantae</taxon>
        <taxon>Chlorophyta</taxon>
        <taxon>Pseudoscourfieldiophyceae</taxon>
        <taxon>Pseudoscourfieldiales</taxon>
        <taxon>Pycnococcaceae</taxon>
        <taxon>Pycnococcus</taxon>
    </lineage>
</organism>
<dbReference type="Gene3D" id="3.40.50.1000">
    <property type="entry name" value="HAD superfamily/HAD-like"/>
    <property type="match status" value="1"/>
</dbReference>
<feature type="region of interest" description="Disordered" evidence="1">
    <location>
        <begin position="1"/>
        <end position="27"/>
    </location>
</feature>
<feature type="compositionally biased region" description="Basic residues" evidence="1">
    <location>
        <begin position="1"/>
        <end position="16"/>
    </location>
</feature>
<dbReference type="PROSITE" id="PS51257">
    <property type="entry name" value="PROKAR_LIPOPROTEIN"/>
    <property type="match status" value="1"/>
</dbReference>
<evidence type="ECO:0000313" key="2">
    <source>
        <dbReference type="EMBL" id="CAD9382328.1"/>
    </source>
</evidence>
<accession>A0A7S2F9Q0</accession>
<name>A0A7S2F9Q0_9CHLO</name>
<proteinExistence type="predicted"/>
<protein>
    <submittedName>
        <fullName evidence="2">Uncharacterized protein</fullName>
    </submittedName>
</protein>
<dbReference type="InterPro" id="IPR023214">
    <property type="entry name" value="HAD_sf"/>
</dbReference>
<sequence length="249" mass="26775">MARFRISRPRVRHRHRCPQEGRSQPHSSLGFLGSCRLACHSFWAPAPRTFNRSFFSVSALKNVDLPEVVIWDPEVVNMDDACAVSFAEDCAAAGSILAVATTATDPQTAHQAAEAIGAEEVFYGQSKLALFRNIIENVTVTPAGFGKAPPSAPRAPVPKWMVAIEASPEGALAARRLGMRCLGVGAVDVEEAHAHVDTLCGLVAEDIATPGAFWLQPLQPELGVGATDDEEMNDDEQLRRILADLDAPP</sequence>